<feature type="domain" description="ABC transmembrane type-2" evidence="6">
    <location>
        <begin position="21"/>
        <end position="249"/>
    </location>
</feature>
<protein>
    <recommendedName>
        <fullName evidence="5">Transport permease protein</fullName>
    </recommendedName>
</protein>
<comment type="similarity">
    <text evidence="5">Belongs to the ABC-2 integral membrane protein family.</text>
</comment>
<proteinExistence type="inferred from homology"/>
<comment type="subcellular location">
    <subcellularLocation>
        <location evidence="5">Cell membrane</location>
        <topology evidence="5">Multi-pass membrane protein</topology>
    </subcellularLocation>
    <subcellularLocation>
        <location evidence="1">Membrane</location>
        <topology evidence="1">Multi-pass membrane protein</topology>
    </subcellularLocation>
</comment>
<feature type="transmembrane region" description="Helical" evidence="5">
    <location>
        <begin position="98"/>
        <end position="125"/>
    </location>
</feature>
<dbReference type="Pfam" id="PF01061">
    <property type="entry name" value="ABC2_membrane"/>
    <property type="match status" value="1"/>
</dbReference>
<dbReference type="GO" id="GO:0043190">
    <property type="term" value="C:ATP-binding cassette (ABC) transporter complex"/>
    <property type="evidence" value="ECO:0007669"/>
    <property type="project" value="InterPro"/>
</dbReference>
<dbReference type="PANTHER" id="PTHR43229">
    <property type="entry name" value="NODULATION PROTEIN J"/>
    <property type="match status" value="1"/>
</dbReference>
<dbReference type="InterPro" id="IPR013525">
    <property type="entry name" value="ABC2_TM"/>
</dbReference>
<sequence length="272" mass="30751">MIASILQQLKVEFKIYLRQPFYLLFSLVMPVASFLFFGSLYSSQDYGAADFFSMYIPGFCMLVLFSTSVFNVGNQVISDKEKGIYNRILTTPISLTRFIGVILSKAFMLAFLGFVLILLVAHFSFSIPIGLDRLGFVAMYTLFILYSLSLGVGIAFLVNKLNTYSIAMMTAFFPMFMLSDASIPLMSLPEWAQKAAQFNPLYHANLILRTFWASNMREMYGANIWKSYVVLGLLLSVLYILVIYKWKKGKISLKQKSDSKGQLPLSNASEVI</sequence>
<evidence type="ECO:0000313" key="7">
    <source>
        <dbReference type="EMBL" id="OEG09018.1"/>
    </source>
</evidence>
<keyword evidence="5" id="KW-0813">Transport</keyword>
<dbReference type="RefSeq" id="WP_069647478.1">
    <property type="nucleotide sequence ID" value="NZ_MIJZ01000017.1"/>
</dbReference>
<dbReference type="InterPro" id="IPR051784">
    <property type="entry name" value="Nod_factor_ABC_transporter"/>
</dbReference>
<keyword evidence="3 5" id="KW-1133">Transmembrane helix</keyword>
<dbReference type="Proteomes" id="UP000094068">
    <property type="component" value="Unassembled WGS sequence"/>
</dbReference>
<gene>
    <name evidence="7" type="ORF">BCR21_15700</name>
</gene>
<evidence type="ECO:0000256" key="5">
    <source>
        <dbReference type="RuleBase" id="RU361157"/>
    </source>
</evidence>
<evidence type="ECO:0000256" key="2">
    <source>
        <dbReference type="ARBA" id="ARBA00022692"/>
    </source>
</evidence>
<dbReference type="EMBL" id="MIJZ01000017">
    <property type="protein sequence ID" value="OEG09018.1"/>
    <property type="molecule type" value="Genomic_DNA"/>
</dbReference>
<accession>A0A1E5G8H9</accession>
<feature type="transmembrane region" description="Helical" evidence="5">
    <location>
        <begin position="224"/>
        <end position="244"/>
    </location>
</feature>
<dbReference type="GO" id="GO:0140359">
    <property type="term" value="F:ABC-type transporter activity"/>
    <property type="evidence" value="ECO:0007669"/>
    <property type="project" value="InterPro"/>
</dbReference>
<name>A0A1E5G8H9_9ENTE</name>
<organism evidence="7 8">
    <name type="scientific">Enterococcus ureasiticus</name>
    <dbReference type="NCBI Taxonomy" id="903984"/>
    <lineage>
        <taxon>Bacteria</taxon>
        <taxon>Bacillati</taxon>
        <taxon>Bacillota</taxon>
        <taxon>Bacilli</taxon>
        <taxon>Lactobacillales</taxon>
        <taxon>Enterococcaceae</taxon>
        <taxon>Enterococcus</taxon>
    </lineage>
</organism>
<evidence type="ECO:0000259" key="6">
    <source>
        <dbReference type="PROSITE" id="PS51012"/>
    </source>
</evidence>
<dbReference type="OrthoDB" id="63188at2"/>
<feature type="transmembrane region" description="Helical" evidence="5">
    <location>
        <begin position="165"/>
        <end position="186"/>
    </location>
</feature>
<evidence type="ECO:0000256" key="3">
    <source>
        <dbReference type="ARBA" id="ARBA00022989"/>
    </source>
</evidence>
<keyword evidence="4 5" id="KW-0472">Membrane</keyword>
<keyword evidence="8" id="KW-1185">Reference proteome</keyword>
<evidence type="ECO:0000256" key="4">
    <source>
        <dbReference type="ARBA" id="ARBA00023136"/>
    </source>
</evidence>
<dbReference type="AlphaFoldDB" id="A0A1E5G8H9"/>
<comment type="caution">
    <text evidence="7">The sequence shown here is derived from an EMBL/GenBank/DDBJ whole genome shotgun (WGS) entry which is preliminary data.</text>
</comment>
<reference evidence="8" key="1">
    <citation type="submission" date="2016-09" db="EMBL/GenBank/DDBJ databases">
        <authorList>
            <person name="Gulvik C.A."/>
        </authorList>
    </citation>
    <scope>NUCLEOTIDE SEQUENCE [LARGE SCALE GENOMIC DNA]</scope>
    <source>
        <strain evidence="8">DSM 23328</strain>
    </source>
</reference>
<feature type="transmembrane region" description="Helical" evidence="5">
    <location>
        <begin position="21"/>
        <end position="42"/>
    </location>
</feature>
<dbReference type="PANTHER" id="PTHR43229:SF2">
    <property type="entry name" value="NODULATION PROTEIN J"/>
    <property type="match status" value="1"/>
</dbReference>
<dbReference type="STRING" id="903984.BCR21_15700"/>
<dbReference type="PROSITE" id="PS51012">
    <property type="entry name" value="ABC_TM2"/>
    <property type="match status" value="1"/>
</dbReference>
<feature type="transmembrane region" description="Helical" evidence="5">
    <location>
        <begin position="137"/>
        <end position="158"/>
    </location>
</feature>
<dbReference type="PIRSF" id="PIRSF006648">
    <property type="entry name" value="DrrB"/>
    <property type="match status" value="1"/>
</dbReference>
<evidence type="ECO:0000256" key="1">
    <source>
        <dbReference type="ARBA" id="ARBA00004141"/>
    </source>
</evidence>
<feature type="transmembrane region" description="Helical" evidence="5">
    <location>
        <begin position="54"/>
        <end position="77"/>
    </location>
</feature>
<keyword evidence="5" id="KW-1003">Cell membrane</keyword>
<dbReference type="InterPro" id="IPR047817">
    <property type="entry name" value="ABC2_TM_bact-type"/>
</dbReference>
<dbReference type="InterPro" id="IPR000412">
    <property type="entry name" value="ABC_2_transport"/>
</dbReference>
<keyword evidence="2 5" id="KW-0812">Transmembrane</keyword>
<evidence type="ECO:0000313" key="8">
    <source>
        <dbReference type="Proteomes" id="UP000094068"/>
    </source>
</evidence>